<sequence length="93" mass="10664">MRTIERTTQFKRDYKREMKGRHRASLQAELTAVLTELMAGRPLAARLRDHALTGNWADHRDCHVKPDLVLIYRIVGADTLQLVRLGSHAELGF</sequence>
<evidence type="ECO:0000313" key="4">
    <source>
        <dbReference type="Proteomes" id="UP000469949"/>
    </source>
</evidence>
<dbReference type="SUPFAM" id="SSF143011">
    <property type="entry name" value="RelE-like"/>
    <property type="match status" value="1"/>
</dbReference>
<dbReference type="PANTHER" id="PTHR40588:SF1">
    <property type="entry name" value="MRNA INTERFERASE TOXIN YAFQ"/>
    <property type="match status" value="1"/>
</dbReference>
<dbReference type="GO" id="GO:0006402">
    <property type="term" value="P:mRNA catabolic process"/>
    <property type="evidence" value="ECO:0007669"/>
    <property type="project" value="TreeGrafter"/>
</dbReference>
<organism evidence="3 4">
    <name type="scientific">Methylorubrum populi</name>
    <dbReference type="NCBI Taxonomy" id="223967"/>
    <lineage>
        <taxon>Bacteria</taxon>
        <taxon>Pseudomonadati</taxon>
        <taxon>Pseudomonadota</taxon>
        <taxon>Alphaproteobacteria</taxon>
        <taxon>Hyphomicrobiales</taxon>
        <taxon>Methylobacteriaceae</taxon>
        <taxon>Methylorubrum</taxon>
    </lineage>
</organism>
<evidence type="ECO:0000256" key="2">
    <source>
        <dbReference type="PIRSR" id="PIRSR006156-1"/>
    </source>
</evidence>
<dbReference type="InterPro" id="IPR004386">
    <property type="entry name" value="Toxin_YafQ-like"/>
</dbReference>
<dbReference type="Proteomes" id="UP000469949">
    <property type="component" value="Unassembled WGS sequence"/>
</dbReference>
<proteinExistence type="predicted"/>
<accession>A0A833J2M3</accession>
<evidence type="ECO:0000256" key="1">
    <source>
        <dbReference type="ARBA" id="ARBA00022649"/>
    </source>
</evidence>
<comment type="caution">
    <text evidence="3">The sequence shown here is derived from an EMBL/GenBank/DDBJ whole genome shotgun (WGS) entry which is preliminary data.</text>
</comment>
<dbReference type="NCBIfam" id="TIGR02385">
    <property type="entry name" value="RelE_StbE"/>
    <property type="match status" value="1"/>
</dbReference>
<name>A0A833J2M3_9HYPH</name>
<dbReference type="InterPro" id="IPR035093">
    <property type="entry name" value="RelE/ParE_toxin_dom_sf"/>
</dbReference>
<dbReference type="AlphaFoldDB" id="A0A833J2M3"/>
<dbReference type="Gene3D" id="3.30.2310.20">
    <property type="entry name" value="RelE-like"/>
    <property type="match status" value="1"/>
</dbReference>
<dbReference type="InterPro" id="IPR007712">
    <property type="entry name" value="RelE/ParE_toxin"/>
</dbReference>
<dbReference type="PIRSF" id="PIRSF006156">
    <property type="entry name" value="YafQ"/>
    <property type="match status" value="1"/>
</dbReference>
<gene>
    <name evidence="3" type="ORF">F8B43_4258</name>
</gene>
<evidence type="ECO:0000313" key="3">
    <source>
        <dbReference type="EMBL" id="KAB7782964.1"/>
    </source>
</evidence>
<dbReference type="PANTHER" id="PTHR40588">
    <property type="entry name" value="MRNA INTERFERASE TOXIN YAFQ"/>
    <property type="match status" value="1"/>
</dbReference>
<dbReference type="Pfam" id="PF15738">
    <property type="entry name" value="YafQ_toxin"/>
    <property type="match status" value="1"/>
</dbReference>
<dbReference type="EMBL" id="WEKV01000018">
    <property type="protein sequence ID" value="KAB7782964.1"/>
    <property type="molecule type" value="Genomic_DNA"/>
</dbReference>
<dbReference type="GO" id="GO:0006415">
    <property type="term" value="P:translational termination"/>
    <property type="evidence" value="ECO:0007669"/>
    <property type="project" value="TreeGrafter"/>
</dbReference>
<reference evidence="3 4" key="1">
    <citation type="submission" date="2019-10" db="EMBL/GenBank/DDBJ databases">
        <title>Draft Genome Sequence of the Caffeine Degrading Methylotroph Methylorubrum populi PINKEL.</title>
        <authorList>
            <person name="Dawson S.C."/>
            <person name="Zhang X."/>
            <person name="Wright M.E."/>
            <person name="Sharma G."/>
            <person name="Langner J.T."/>
            <person name="Ditty J.L."/>
            <person name="Subuyuj G.A."/>
        </authorList>
    </citation>
    <scope>NUCLEOTIDE SEQUENCE [LARGE SCALE GENOMIC DNA]</scope>
    <source>
        <strain evidence="3 4">Pinkel</strain>
    </source>
</reference>
<dbReference type="GO" id="GO:0004521">
    <property type="term" value="F:RNA endonuclease activity"/>
    <property type="evidence" value="ECO:0007669"/>
    <property type="project" value="TreeGrafter"/>
</dbReference>
<dbReference type="RefSeq" id="WP_152278292.1">
    <property type="nucleotide sequence ID" value="NZ_CP136837.1"/>
</dbReference>
<protein>
    <submittedName>
        <fullName evidence="3">mRNA interferase YafQ</fullName>
    </submittedName>
</protein>
<feature type="active site" description="Proton donor" evidence="2">
    <location>
        <position position="88"/>
    </location>
</feature>
<keyword evidence="1" id="KW-1277">Toxin-antitoxin system</keyword>